<keyword evidence="2 4" id="KW-0732">Signal</keyword>
<dbReference type="PANTHER" id="PTHR33376">
    <property type="match status" value="1"/>
</dbReference>
<comment type="caution">
    <text evidence="5">The sequence shown here is derived from an EMBL/GenBank/DDBJ whole genome shotgun (WGS) entry which is preliminary data.</text>
</comment>
<feature type="chain" id="PRO_5037457586" evidence="4">
    <location>
        <begin position="32"/>
        <end position="350"/>
    </location>
</feature>
<dbReference type="Pfam" id="PF03480">
    <property type="entry name" value="DctP"/>
    <property type="match status" value="1"/>
</dbReference>
<dbReference type="GO" id="GO:0055085">
    <property type="term" value="P:transmembrane transport"/>
    <property type="evidence" value="ECO:0007669"/>
    <property type="project" value="InterPro"/>
</dbReference>
<keyword evidence="3" id="KW-0574">Periplasm</keyword>
<sequence>MINTRRNLLKLAGAAAVSALSFGAATTSALAADVTLRMHQFLPAQANVPKNILDVWADKIEAESDGRIEIQRFPAMQLGGTPPQLIDQVIDGVADIVWTVSGYTPGRFSRAEVFELPFTMTNAEAVSRAYWELAEETMMDDDFKQFKVLALWVHGPGLIHSKKPIESVSDLNGVKLRAPTRVTNGMFSSLGATPVGMPVPAVPEALSKGVIDATVIPWEVTGALKVNELVDNHTSFGDDALYTTTFIFAMNKDRWDALPEDLKAVIDANSGVEFSAFAGKQMQADDEPSMKQAMERGNNIITLSPDQVAEWKAAAQSTTDTWIKEMDDAGKDGSGLRARALELIEKHSAN</sequence>
<dbReference type="Proteomes" id="UP000606730">
    <property type="component" value="Unassembled WGS sequence"/>
</dbReference>
<keyword evidence="6" id="KW-1185">Reference proteome</keyword>
<dbReference type="NCBIfam" id="NF037995">
    <property type="entry name" value="TRAP_S1"/>
    <property type="match status" value="1"/>
</dbReference>
<reference evidence="5" key="1">
    <citation type="journal article" date="2014" name="Int. J. Syst. Evol. Microbiol.">
        <title>Complete genome sequence of Corynebacterium casei LMG S-19264T (=DSM 44701T), isolated from a smear-ripened cheese.</title>
        <authorList>
            <consortium name="US DOE Joint Genome Institute (JGI-PGF)"/>
            <person name="Walter F."/>
            <person name="Albersmeier A."/>
            <person name="Kalinowski J."/>
            <person name="Ruckert C."/>
        </authorList>
    </citation>
    <scope>NUCLEOTIDE SEQUENCE</scope>
    <source>
        <strain evidence="5">CGMCC 1.16012</strain>
    </source>
</reference>
<dbReference type="GO" id="GO:0042597">
    <property type="term" value="C:periplasmic space"/>
    <property type="evidence" value="ECO:0007669"/>
    <property type="project" value="UniProtKB-SubCell"/>
</dbReference>
<accession>A0A917EI23</accession>
<evidence type="ECO:0000256" key="3">
    <source>
        <dbReference type="ARBA" id="ARBA00022764"/>
    </source>
</evidence>
<gene>
    <name evidence="5" type="ORF">GCM10011517_02580</name>
</gene>
<dbReference type="OrthoDB" id="7822595at2"/>
<reference evidence="5" key="2">
    <citation type="submission" date="2020-09" db="EMBL/GenBank/DDBJ databases">
        <authorList>
            <person name="Sun Q."/>
            <person name="Zhou Y."/>
        </authorList>
    </citation>
    <scope>NUCLEOTIDE SEQUENCE</scope>
    <source>
        <strain evidence="5">CGMCC 1.16012</strain>
    </source>
</reference>
<dbReference type="EMBL" id="BMKN01000001">
    <property type="protein sequence ID" value="GGE38291.1"/>
    <property type="molecule type" value="Genomic_DNA"/>
</dbReference>
<dbReference type="Gene3D" id="3.40.190.170">
    <property type="entry name" value="Bacterial extracellular solute-binding protein, family 7"/>
    <property type="match status" value="1"/>
</dbReference>
<dbReference type="InterPro" id="IPR018389">
    <property type="entry name" value="DctP_fam"/>
</dbReference>
<evidence type="ECO:0000313" key="5">
    <source>
        <dbReference type="EMBL" id="GGE38291.1"/>
    </source>
</evidence>
<dbReference type="SUPFAM" id="SSF53850">
    <property type="entry name" value="Periplasmic binding protein-like II"/>
    <property type="match status" value="1"/>
</dbReference>
<proteinExistence type="predicted"/>
<dbReference type="InterPro" id="IPR006311">
    <property type="entry name" value="TAT_signal"/>
</dbReference>
<dbReference type="RefSeq" id="WP_095596800.1">
    <property type="nucleotide sequence ID" value="NZ_BMKN01000001.1"/>
</dbReference>
<feature type="signal peptide" evidence="4">
    <location>
        <begin position="1"/>
        <end position="31"/>
    </location>
</feature>
<evidence type="ECO:0000256" key="2">
    <source>
        <dbReference type="ARBA" id="ARBA00022729"/>
    </source>
</evidence>
<protein>
    <submittedName>
        <fullName evidence="5">C4-dicarboxylate ABC transporter</fullName>
    </submittedName>
</protein>
<evidence type="ECO:0000256" key="4">
    <source>
        <dbReference type="SAM" id="SignalP"/>
    </source>
</evidence>
<organism evidence="5 6">
    <name type="scientific">Actibacterium pelagium</name>
    <dbReference type="NCBI Taxonomy" id="2029103"/>
    <lineage>
        <taxon>Bacteria</taxon>
        <taxon>Pseudomonadati</taxon>
        <taxon>Pseudomonadota</taxon>
        <taxon>Alphaproteobacteria</taxon>
        <taxon>Rhodobacterales</taxon>
        <taxon>Roseobacteraceae</taxon>
        <taxon>Actibacterium</taxon>
    </lineage>
</organism>
<evidence type="ECO:0000256" key="1">
    <source>
        <dbReference type="ARBA" id="ARBA00004418"/>
    </source>
</evidence>
<comment type="subcellular location">
    <subcellularLocation>
        <location evidence="1">Periplasm</location>
    </subcellularLocation>
</comment>
<dbReference type="CDD" id="cd13665">
    <property type="entry name" value="PBP2_TRAP_Dctp3_4"/>
    <property type="match status" value="1"/>
</dbReference>
<dbReference type="PROSITE" id="PS51318">
    <property type="entry name" value="TAT"/>
    <property type="match status" value="1"/>
</dbReference>
<dbReference type="InterPro" id="IPR038404">
    <property type="entry name" value="TRAP_DctP_sf"/>
</dbReference>
<evidence type="ECO:0000313" key="6">
    <source>
        <dbReference type="Proteomes" id="UP000606730"/>
    </source>
</evidence>
<name>A0A917EI23_9RHOB</name>
<dbReference type="PANTHER" id="PTHR33376:SF15">
    <property type="entry name" value="BLL6794 PROTEIN"/>
    <property type="match status" value="1"/>
</dbReference>
<dbReference type="AlphaFoldDB" id="A0A917EI23"/>